<dbReference type="AlphaFoldDB" id="A0A2D3WE35"/>
<sequence>MVSALSALMQEKFNALKEYRIIEYKKYPWYDPVTKKISSMGRWAYPNVKTKSTPDGTVKLEWEIDAQTVKALERRGLIKPIDFGVDARGKIPIRYEICE</sequence>
<evidence type="ECO:0000313" key="1">
    <source>
        <dbReference type="EMBL" id="DAB36987.1"/>
    </source>
</evidence>
<accession>A0A2D3WE35</accession>
<dbReference type="Proteomes" id="UP000231638">
    <property type="component" value="Unassembled WGS sequence"/>
</dbReference>
<gene>
    <name evidence="1" type="ORF">CFH80_02060</name>
</gene>
<comment type="caution">
    <text evidence="1">The sequence shown here is derived from an EMBL/GenBank/DDBJ whole genome shotgun (WGS) entry which is preliminary data.</text>
</comment>
<proteinExistence type="predicted"/>
<dbReference type="EMBL" id="DLUG01000058">
    <property type="protein sequence ID" value="DAB36987.1"/>
    <property type="molecule type" value="Genomic_DNA"/>
</dbReference>
<organism evidence="1 2">
    <name type="scientific">Sulfurospirillum cavolei</name>
    <dbReference type="NCBI Taxonomy" id="366522"/>
    <lineage>
        <taxon>Bacteria</taxon>
        <taxon>Pseudomonadati</taxon>
        <taxon>Campylobacterota</taxon>
        <taxon>Epsilonproteobacteria</taxon>
        <taxon>Campylobacterales</taxon>
        <taxon>Sulfurospirillaceae</taxon>
        <taxon>Sulfurospirillum</taxon>
    </lineage>
</organism>
<evidence type="ECO:0000313" key="2">
    <source>
        <dbReference type="Proteomes" id="UP000231638"/>
    </source>
</evidence>
<dbReference type="RefSeq" id="WP_039675736.1">
    <property type="nucleotide sequence ID" value="NZ_AP014724.1"/>
</dbReference>
<protein>
    <submittedName>
        <fullName evidence="1">Uncharacterized protein</fullName>
    </submittedName>
</protein>
<name>A0A2D3WE35_9BACT</name>
<reference evidence="1 2" key="1">
    <citation type="journal article" date="2017" name="Front. Microbiol.">
        <title>Comparative Genomic Analysis of the Class Epsilonproteobacteria and Proposed Reclassification to Epsilonbacteraeota (phyl. nov.).</title>
        <authorList>
            <person name="Waite D.W."/>
            <person name="Vanwonterghem I."/>
            <person name="Rinke C."/>
            <person name="Parks D.H."/>
            <person name="Zhang Y."/>
            <person name="Takai K."/>
            <person name="Sievert S.M."/>
            <person name="Simon J."/>
            <person name="Campbell B.J."/>
            <person name="Hanson T.E."/>
            <person name="Woyke T."/>
            <person name="Klotz M.G."/>
            <person name="Hugenholtz P."/>
        </authorList>
    </citation>
    <scope>NUCLEOTIDE SEQUENCE [LARGE SCALE GENOMIC DNA]</scope>
    <source>
        <strain evidence="1">UBA11420</strain>
    </source>
</reference>